<protein>
    <submittedName>
        <fullName evidence="3">Uncharacterized protein LOC106746440</fullName>
    </submittedName>
</protein>
<evidence type="ECO:0000313" key="3">
    <source>
        <dbReference type="RefSeq" id="XP_014478531.1"/>
    </source>
</evidence>
<sequence length="301" mass="34369">MEVDAMIELFSRSVEKHGVMYTNYVGDGDSKTYTGIINAKPYGDENEIVKKECVGHVQTRMGTRLRGCKKNNPGIGGKNKLTAKLIDKLSIYYCLAIRRNCNSKDDMKKAIWATFYHYSSTDSKPQHHFCPEGPESWCKWQQAKATNKLKNFRHDYAALPKEVLDVIKPIYENLSNDKLLERCVGGYTQNSNESFNQLIWKIAPKTMNSGAEIVNIAVFLATYMFNNGVTLLLEIMNVLGISVGSGTHLYAAEEDETRIAKAELQAQEQTKEGRIRRRQQNLEEINIPLTEEDPTLWVWYR</sequence>
<dbReference type="RefSeq" id="XP_014478531.1">
    <property type="nucleotide sequence ID" value="XM_014623045.1"/>
</dbReference>
<dbReference type="OrthoDB" id="7695519at2759"/>
<dbReference type="Pfam" id="PF20700">
    <property type="entry name" value="Mutator"/>
    <property type="match status" value="1"/>
</dbReference>
<feature type="domain" description="Mutator-like transposase" evidence="1">
    <location>
        <begin position="1"/>
        <end position="138"/>
    </location>
</feature>
<dbReference type="KEGG" id="dqu:106746440"/>
<accession>A0A6P3XJB6</accession>
<proteinExistence type="predicted"/>
<dbReference type="InterPro" id="IPR049012">
    <property type="entry name" value="Mutator_transp_dom"/>
</dbReference>
<dbReference type="AlphaFoldDB" id="A0A6P3XJB6"/>
<keyword evidence="2" id="KW-1185">Reference proteome</keyword>
<dbReference type="GeneID" id="106746440"/>
<name>A0A6P3XJB6_DINQU</name>
<gene>
    <name evidence="3" type="primary">LOC106746440</name>
</gene>
<evidence type="ECO:0000313" key="2">
    <source>
        <dbReference type="Proteomes" id="UP000515204"/>
    </source>
</evidence>
<organism evidence="2 3">
    <name type="scientific">Dinoponera quadriceps</name>
    <name type="common">South American ant</name>
    <dbReference type="NCBI Taxonomy" id="609295"/>
    <lineage>
        <taxon>Eukaryota</taxon>
        <taxon>Metazoa</taxon>
        <taxon>Ecdysozoa</taxon>
        <taxon>Arthropoda</taxon>
        <taxon>Hexapoda</taxon>
        <taxon>Insecta</taxon>
        <taxon>Pterygota</taxon>
        <taxon>Neoptera</taxon>
        <taxon>Endopterygota</taxon>
        <taxon>Hymenoptera</taxon>
        <taxon>Apocrita</taxon>
        <taxon>Aculeata</taxon>
        <taxon>Formicoidea</taxon>
        <taxon>Formicidae</taxon>
        <taxon>Ponerinae</taxon>
        <taxon>Ponerini</taxon>
        <taxon>Dinoponera</taxon>
    </lineage>
</organism>
<reference evidence="3" key="1">
    <citation type="submission" date="2025-08" db="UniProtKB">
        <authorList>
            <consortium name="RefSeq"/>
        </authorList>
    </citation>
    <scope>IDENTIFICATION</scope>
</reference>
<evidence type="ECO:0000259" key="1">
    <source>
        <dbReference type="Pfam" id="PF20700"/>
    </source>
</evidence>
<dbReference type="Proteomes" id="UP000515204">
    <property type="component" value="Unplaced"/>
</dbReference>